<sequence length="153" mass="17022">MPNRTFETYVFSLFNEDLKPSNLERNFGLFRPDLSPVYDVGILRNGQSIAPTPASPTAPSLPNSDNKWCVPKQDASDEALQANIDFVCDSGVDCTPIQNNGPCFKPDTVRSHASFAMNAYYQANGRNDYDCDFTNTGVITMVDPSYKECKFLD</sequence>
<keyword evidence="3" id="KW-0378">Hydrolase</keyword>
<evidence type="ECO:0000256" key="4">
    <source>
        <dbReference type="ARBA" id="ARBA00023157"/>
    </source>
</evidence>
<name>A0AAV6LS45_9ERIC</name>
<organism evidence="8 9">
    <name type="scientific">Rhododendron griersonianum</name>
    <dbReference type="NCBI Taxonomy" id="479676"/>
    <lineage>
        <taxon>Eukaryota</taxon>
        <taxon>Viridiplantae</taxon>
        <taxon>Streptophyta</taxon>
        <taxon>Embryophyta</taxon>
        <taxon>Tracheophyta</taxon>
        <taxon>Spermatophyta</taxon>
        <taxon>Magnoliopsida</taxon>
        <taxon>eudicotyledons</taxon>
        <taxon>Gunneridae</taxon>
        <taxon>Pentapetalae</taxon>
        <taxon>asterids</taxon>
        <taxon>Ericales</taxon>
        <taxon>Ericaceae</taxon>
        <taxon>Ericoideae</taxon>
        <taxon>Rhodoreae</taxon>
        <taxon>Rhododendron</taxon>
    </lineage>
</organism>
<evidence type="ECO:0000313" key="9">
    <source>
        <dbReference type="Proteomes" id="UP000823749"/>
    </source>
</evidence>
<dbReference type="InterPro" id="IPR044788">
    <property type="entry name" value="X8_dom_prot"/>
</dbReference>
<feature type="domain" description="X8" evidence="7">
    <location>
        <begin position="67"/>
        <end position="151"/>
    </location>
</feature>
<proteinExistence type="inferred from homology"/>
<comment type="caution">
    <text evidence="8">The sequence shown here is derived from an EMBL/GenBank/DDBJ whole genome shotgun (WGS) entry which is preliminary data.</text>
</comment>
<evidence type="ECO:0000259" key="7">
    <source>
        <dbReference type="SMART" id="SM00768"/>
    </source>
</evidence>
<dbReference type="PANTHER" id="PTHR31044">
    <property type="entry name" value="BETA-1,3 GLUCANASE"/>
    <property type="match status" value="1"/>
</dbReference>
<dbReference type="PANTHER" id="PTHR31044:SF130">
    <property type="entry name" value="CARBOHYDRATE-BINDING X8 DOMAIN SUPERFAMILY PROTEIN"/>
    <property type="match status" value="1"/>
</dbReference>
<evidence type="ECO:0000256" key="6">
    <source>
        <dbReference type="RuleBase" id="RU004335"/>
    </source>
</evidence>
<dbReference type="InterPro" id="IPR017853">
    <property type="entry name" value="GH"/>
</dbReference>
<dbReference type="GO" id="GO:0005975">
    <property type="term" value="P:carbohydrate metabolic process"/>
    <property type="evidence" value="ECO:0007669"/>
    <property type="project" value="InterPro"/>
</dbReference>
<dbReference type="Gene3D" id="1.20.58.1040">
    <property type="match status" value="1"/>
</dbReference>
<keyword evidence="4" id="KW-1015">Disulfide bond</keyword>
<dbReference type="InterPro" id="IPR000490">
    <property type="entry name" value="Glyco_hydro_17"/>
</dbReference>
<dbReference type="Pfam" id="PF07983">
    <property type="entry name" value="X8"/>
    <property type="match status" value="1"/>
</dbReference>
<evidence type="ECO:0000256" key="2">
    <source>
        <dbReference type="ARBA" id="ARBA00022729"/>
    </source>
</evidence>
<evidence type="ECO:0000313" key="8">
    <source>
        <dbReference type="EMBL" id="KAG5566906.1"/>
    </source>
</evidence>
<keyword evidence="9" id="KW-1185">Reference proteome</keyword>
<dbReference type="AlphaFoldDB" id="A0AAV6LS45"/>
<accession>A0AAV6LS45</accession>
<dbReference type="Proteomes" id="UP000823749">
    <property type="component" value="Chromosome 1"/>
</dbReference>
<gene>
    <name evidence="8" type="ORF">RHGRI_002455</name>
</gene>
<evidence type="ECO:0000256" key="1">
    <source>
        <dbReference type="ARBA" id="ARBA00008773"/>
    </source>
</evidence>
<dbReference type="GO" id="GO:0009506">
    <property type="term" value="C:plasmodesma"/>
    <property type="evidence" value="ECO:0007669"/>
    <property type="project" value="UniProtKB-ARBA"/>
</dbReference>
<dbReference type="SMART" id="SM00768">
    <property type="entry name" value="X8"/>
    <property type="match status" value="1"/>
</dbReference>
<keyword evidence="2" id="KW-0732">Signal</keyword>
<dbReference type="EMBL" id="JACTNZ010000001">
    <property type="protein sequence ID" value="KAG5566906.1"/>
    <property type="molecule type" value="Genomic_DNA"/>
</dbReference>
<dbReference type="Pfam" id="PF00332">
    <property type="entry name" value="Glyco_hydro_17"/>
    <property type="match status" value="1"/>
</dbReference>
<protein>
    <recommendedName>
        <fullName evidence="7">X8 domain-containing protein</fullName>
    </recommendedName>
</protein>
<reference evidence="8" key="1">
    <citation type="submission" date="2020-08" db="EMBL/GenBank/DDBJ databases">
        <title>Plant Genome Project.</title>
        <authorList>
            <person name="Zhang R.-G."/>
        </authorList>
    </citation>
    <scope>NUCLEOTIDE SEQUENCE</scope>
    <source>
        <strain evidence="8">WSP0</strain>
        <tissue evidence="8">Leaf</tissue>
    </source>
</reference>
<dbReference type="Gene3D" id="3.20.20.80">
    <property type="entry name" value="Glycosidases"/>
    <property type="match status" value="1"/>
</dbReference>
<evidence type="ECO:0000256" key="5">
    <source>
        <dbReference type="ARBA" id="ARBA00023295"/>
    </source>
</evidence>
<dbReference type="SUPFAM" id="SSF51445">
    <property type="entry name" value="(Trans)glycosidases"/>
    <property type="match status" value="1"/>
</dbReference>
<evidence type="ECO:0000256" key="3">
    <source>
        <dbReference type="ARBA" id="ARBA00022801"/>
    </source>
</evidence>
<dbReference type="FunFam" id="1.20.58.1040:FF:000003">
    <property type="entry name" value="glucan endo-1,3-beta-glucosidase 7"/>
    <property type="match status" value="1"/>
</dbReference>
<dbReference type="GO" id="GO:0004553">
    <property type="term" value="F:hydrolase activity, hydrolyzing O-glycosyl compounds"/>
    <property type="evidence" value="ECO:0007669"/>
    <property type="project" value="InterPro"/>
</dbReference>
<keyword evidence="5" id="KW-0326">Glycosidase</keyword>
<comment type="similarity">
    <text evidence="1 6">Belongs to the glycosyl hydrolase 17 family.</text>
</comment>
<dbReference type="InterPro" id="IPR012946">
    <property type="entry name" value="X8"/>
</dbReference>